<proteinExistence type="predicted"/>
<evidence type="ECO:0000313" key="2">
    <source>
        <dbReference type="EMBL" id="DAF55312.1"/>
    </source>
</evidence>
<accession>A0A8S5SWM4</accession>
<keyword evidence="1" id="KW-1133">Transmembrane helix</keyword>
<evidence type="ECO:0000256" key="1">
    <source>
        <dbReference type="SAM" id="Phobius"/>
    </source>
</evidence>
<feature type="transmembrane region" description="Helical" evidence="1">
    <location>
        <begin position="44"/>
        <end position="70"/>
    </location>
</feature>
<keyword evidence="1" id="KW-0812">Transmembrane</keyword>
<feature type="transmembrane region" description="Helical" evidence="1">
    <location>
        <begin position="6"/>
        <end position="23"/>
    </location>
</feature>
<keyword evidence="1" id="KW-0472">Membrane</keyword>
<reference evidence="2" key="1">
    <citation type="journal article" date="2021" name="Proc. Natl. Acad. Sci. U.S.A.">
        <title>A Catalog of Tens of Thousands of Viruses from Human Metagenomes Reveals Hidden Associations with Chronic Diseases.</title>
        <authorList>
            <person name="Tisza M.J."/>
            <person name="Buck C.B."/>
        </authorList>
    </citation>
    <scope>NUCLEOTIDE SEQUENCE</scope>
    <source>
        <strain evidence="2">CtZHD14</strain>
    </source>
</reference>
<sequence>MLSFYLSTVIVWMIIFWCVLKLYSKTFLKRYGEYINIDKKHSKVKSFVSLFVMSAVPILRFLIMISFFYMTFCSEKNSKDITERLKKENEDD</sequence>
<dbReference type="EMBL" id="BK032687">
    <property type="protein sequence ID" value="DAF55312.1"/>
    <property type="molecule type" value="Genomic_DNA"/>
</dbReference>
<organism evidence="2">
    <name type="scientific">Siphoviridae sp. ctZHD14</name>
    <dbReference type="NCBI Taxonomy" id="2827891"/>
    <lineage>
        <taxon>Viruses</taxon>
        <taxon>Duplodnaviria</taxon>
        <taxon>Heunggongvirae</taxon>
        <taxon>Uroviricota</taxon>
        <taxon>Caudoviricetes</taxon>
    </lineage>
</organism>
<name>A0A8S5SWM4_9CAUD</name>
<protein>
    <submittedName>
        <fullName evidence="2">Uncharacterized protein</fullName>
    </submittedName>
</protein>